<name>A0AAW4TIB0_9BURK</name>
<dbReference type="RefSeq" id="WP_226134087.1">
    <property type="nucleotide sequence ID" value="NZ_JAIZTC010000004.1"/>
</dbReference>
<evidence type="ECO:0000313" key="1">
    <source>
        <dbReference type="EMBL" id="MCA8380465.1"/>
    </source>
</evidence>
<dbReference type="AlphaFoldDB" id="A0AAW4TIB0"/>
<proteinExistence type="predicted"/>
<dbReference type="EMBL" id="JAIZTC010000004">
    <property type="protein sequence ID" value="MCA8380465.1"/>
    <property type="molecule type" value="Genomic_DNA"/>
</dbReference>
<dbReference type="Proteomes" id="UP001199070">
    <property type="component" value="Unassembled WGS sequence"/>
</dbReference>
<evidence type="ECO:0000313" key="2">
    <source>
        <dbReference type="Proteomes" id="UP001199070"/>
    </source>
</evidence>
<reference evidence="1" key="1">
    <citation type="submission" date="2023-08" db="EMBL/GenBank/DDBJ databases">
        <title>A collection of bacterial strains from the Burkholderia cepacia Research Laboratory and Repository.</title>
        <authorList>
            <person name="Lipuma J."/>
            <person name="Spilker T."/>
        </authorList>
    </citation>
    <scope>NUCLEOTIDE SEQUENCE</scope>
    <source>
        <strain evidence="1">AU0862</strain>
    </source>
</reference>
<accession>A0AAW4TIB0</accession>
<protein>
    <submittedName>
        <fullName evidence="1">Uncharacterized protein</fullName>
    </submittedName>
</protein>
<sequence length="265" mass="29466">MSTGIVIYGTDSTRAAAVLEMAESLFRQLGEKVAGAAFMEFVDLDGARIIENHEVSLNDLRKCISNGAVVAFQIWSDGENAGVPVVSFGCNARKFGGLSFLDVQIEGSVCEIKNNIERFLENFVIRSGCKYAIAYEAKDSSTAYKYSTGINLVRIFPFENTSFFTRELPGRVPGTASYERVRLRMIYPLNLLNEEHLEIRVGDLSLRQWIVADSSRGSLRSISNKMWLWSVKEKDLAEINNACGEAGILIAWQKASANKSMRKLP</sequence>
<organism evidence="1 2">
    <name type="scientific">Burkholderia cenocepacia</name>
    <dbReference type="NCBI Taxonomy" id="95486"/>
    <lineage>
        <taxon>Bacteria</taxon>
        <taxon>Pseudomonadati</taxon>
        <taxon>Pseudomonadota</taxon>
        <taxon>Betaproteobacteria</taxon>
        <taxon>Burkholderiales</taxon>
        <taxon>Burkholderiaceae</taxon>
        <taxon>Burkholderia</taxon>
        <taxon>Burkholderia cepacia complex</taxon>
    </lineage>
</organism>
<gene>
    <name evidence="1" type="ORF">LGN22_16455</name>
</gene>
<comment type="caution">
    <text evidence="1">The sequence shown here is derived from an EMBL/GenBank/DDBJ whole genome shotgun (WGS) entry which is preliminary data.</text>
</comment>